<accession>A0AAE2C2M1</accession>
<keyword evidence="11 17" id="KW-1015">Disulfide bond</keyword>
<evidence type="ECO:0000256" key="8">
    <source>
        <dbReference type="ARBA" id="ARBA00022837"/>
    </source>
</evidence>
<evidence type="ECO:0000256" key="13">
    <source>
        <dbReference type="PIRSR" id="PIRSR600823-1"/>
    </source>
</evidence>
<dbReference type="InterPro" id="IPR010255">
    <property type="entry name" value="Haem_peroxidase_sf"/>
</dbReference>
<dbReference type="FunFam" id="1.10.420.10:FF:000006">
    <property type="entry name" value="Peroxidase"/>
    <property type="match status" value="1"/>
</dbReference>
<dbReference type="InterPro" id="IPR033905">
    <property type="entry name" value="Secretory_peroxidase"/>
</dbReference>
<comment type="cofactor">
    <cofactor evidence="15 18">
        <name>heme b</name>
        <dbReference type="ChEBI" id="CHEBI:60344"/>
    </cofactor>
    <text evidence="15 18">Binds 1 heme b (iron(II)-protoporphyrin IX) group per subunit.</text>
</comment>
<comment type="function">
    <text evidence="2">Removal of H(2)O(2), oxidation of toxic reductants, biosynthesis and degradation of lignin, suberization, auxin catabolism, response to environmental stresses such as wounding, pathogen attack and oxidative stress. These functions might be dependent on each isozyme/isoform in each plant tissue.</text>
</comment>
<keyword evidence="5 18" id="KW-0575">Peroxidase</keyword>
<evidence type="ECO:0000256" key="6">
    <source>
        <dbReference type="ARBA" id="ARBA00022617"/>
    </source>
</evidence>
<evidence type="ECO:0000256" key="2">
    <source>
        <dbReference type="ARBA" id="ARBA00002322"/>
    </source>
</evidence>
<evidence type="ECO:0000256" key="10">
    <source>
        <dbReference type="ARBA" id="ARBA00023004"/>
    </source>
</evidence>
<keyword evidence="6 18" id="KW-0349">Heme</keyword>
<comment type="caution">
    <text evidence="22">The sequence shown here is derived from an EMBL/GenBank/DDBJ whole genome shotgun (WGS) entry which is preliminary data.</text>
</comment>
<evidence type="ECO:0000256" key="5">
    <source>
        <dbReference type="ARBA" id="ARBA00022559"/>
    </source>
</evidence>
<gene>
    <name evidence="22" type="ORF">Sango_0685400</name>
</gene>
<dbReference type="InterPro" id="IPR002016">
    <property type="entry name" value="Haem_peroxidase"/>
</dbReference>
<dbReference type="GO" id="GO:0005576">
    <property type="term" value="C:extracellular region"/>
    <property type="evidence" value="ECO:0007669"/>
    <property type="project" value="UniProtKB-SubCell"/>
</dbReference>
<dbReference type="PRINTS" id="PR00461">
    <property type="entry name" value="PLPEROXIDASE"/>
</dbReference>
<comment type="similarity">
    <text evidence="18">Belongs to the peroxidase family. Classical plant (class III) peroxidase subfamily.</text>
</comment>
<dbReference type="EC" id="1.11.1.7" evidence="4 18"/>
<keyword evidence="18" id="KW-0964">Secreted</keyword>
<keyword evidence="20" id="KW-0472">Membrane</keyword>
<comment type="subcellular location">
    <subcellularLocation>
        <location evidence="18">Secreted</location>
    </subcellularLocation>
</comment>
<evidence type="ECO:0000313" key="22">
    <source>
        <dbReference type="EMBL" id="KAK4406789.1"/>
    </source>
</evidence>
<reference evidence="22" key="2">
    <citation type="journal article" date="2024" name="Plant">
        <title>Genomic evolution and insights into agronomic trait innovations of Sesamum species.</title>
        <authorList>
            <person name="Miao H."/>
            <person name="Wang L."/>
            <person name="Qu L."/>
            <person name="Liu H."/>
            <person name="Sun Y."/>
            <person name="Le M."/>
            <person name="Wang Q."/>
            <person name="Wei S."/>
            <person name="Zheng Y."/>
            <person name="Lin W."/>
            <person name="Duan Y."/>
            <person name="Cao H."/>
            <person name="Xiong S."/>
            <person name="Wang X."/>
            <person name="Wei L."/>
            <person name="Li C."/>
            <person name="Ma Q."/>
            <person name="Ju M."/>
            <person name="Zhao R."/>
            <person name="Li G."/>
            <person name="Mu C."/>
            <person name="Tian Q."/>
            <person name="Mei H."/>
            <person name="Zhang T."/>
            <person name="Gao T."/>
            <person name="Zhang H."/>
        </authorList>
    </citation>
    <scope>NUCLEOTIDE SEQUENCE</scope>
    <source>
        <strain evidence="22">K16</strain>
    </source>
</reference>
<feature type="binding site" evidence="15">
    <location>
        <position position="101"/>
    </location>
    <ligand>
        <name>Ca(2+)</name>
        <dbReference type="ChEBI" id="CHEBI:29108"/>
        <label>1</label>
    </ligand>
</feature>
<dbReference type="PANTHER" id="PTHR31235">
    <property type="entry name" value="PEROXIDASE 25-RELATED"/>
    <property type="match status" value="1"/>
</dbReference>
<evidence type="ECO:0000256" key="11">
    <source>
        <dbReference type="ARBA" id="ARBA00023157"/>
    </source>
</evidence>
<comment type="similarity">
    <text evidence="3">Belongs to the peroxidase family. Ascorbate peroxidase subfamily.</text>
</comment>
<dbReference type="PROSITE" id="PS00436">
    <property type="entry name" value="PEROXIDASE_2"/>
    <property type="match status" value="1"/>
</dbReference>
<comment type="catalytic activity">
    <reaction evidence="1 18">
        <text>2 a phenolic donor + H2O2 = 2 a phenolic radical donor + 2 H2O</text>
        <dbReference type="Rhea" id="RHEA:56136"/>
        <dbReference type="ChEBI" id="CHEBI:15377"/>
        <dbReference type="ChEBI" id="CHEBI:16240"/>
        <dbReference type="ChEBI" id="CHEBI:139520"/>
        <dbReference type="ChEBI" id="CHEBI:139521"/>
        <dbReference type="EC" id="1.11.1.7"/>
    </reaction>
</comment>
<feature type="transmembrane region" description="Helical" evidence="20">
    <location>
        <begin position="40"/>
        <end position="60"/>
    </location>
</feature>
<keyword evidence="20" id="KW-0812">Transmembrane</keyword>
<dbReference type="InterPro" id="IPR019793">
    <property type="entry name" value="Peroxidases_heam-ligand_BS"/>
</dbReference>
<keyword evidence="10 15" id="KW-0408">Iron</keyword>
<keyword evidence="12" id="KW-0325">Glycoprotein</keyword>
<dbReference type="SUPFAM" id="SSF48113">
    <property type="entry name" value="Heme-dependent peroxidases"/>
    <property type="match status" value="1"/>
</dbReference>
<evidence type="ECO:0000256" key="7">
    <source>
        <dbReference type="ARBA" id="ARBA00022723"/>
    </source>
</evidence>
<dbReference type="PROSITE" id="PS00435">
    <property type="entry name" value="PEROXIDASE_1"/>
    <property type="match status" value="1"/>
</dbReference>
<evidence type="ECO:0000256" key="4">
    <source>
        <dbReference type="ARBA" id="ARBA00012313"/>
    </source>
</evidence>
<dbReference type="Proteomes" id="UP001289374">
    <property type="component" value="Unassembled WGS sequence"/>
</dbReference>
<feature type="disulfide bond" evidence="17">
    <location>
        <begin position="155"/>
        <end position="359"/>
    </location>
</feature>
<feature type="region of interest" description="Disordered" evidence="19">
    <location>
        <begin position="248"/>
        <end position="279"/>
    </location>
</feature>
<feature type="site" description="Transition state stabilizer" evidence="16">
    <location>
        <position position="96"/>
    </location>
</feature>
<feature type="compositionally biased region" description="Basic and acidic residues" evidence="19">
    <location>
        <begin position="258"/>
        <end position="271"/>
    </location>
</feature>
<feature type="binding site" evidence="15">
    <location>
        <position position="108"/>
    </location>
    <ligand>
        <name>Ca(2+)</name>
        <dbReference type="ChEBI" id="CHEBI:29108"/>
        <label>1</label>
    </ligand>
</feature>
<feature type="binding site" evidence="15">
    <location>
        <position position="291"/>
    </location>
    <ligand>
        <name>Ca(2+)</name>
        <dbReference type="ChEBI" id="CHEBI:29108"/>
        <label>2</label>
    </ligand>
</feature>
<evidence type="ECO:0000256" key="17">
    <source>
        <dbReference type="PIRSR" id="PIRSR600823-5"/>
    </source>
</evidence>
<keyword evidence="8 15" id="KW-0106">Calcium</keyword>
<evidence type="ECO:0000256" key="18">
    <source>
        <dbReference type="RuleBase" id="RU362060"/>
    </source>
</evidence>
<evidence type="ECO:0000256" key="15">
    <source>
        <dbReference type="PIRSR" id="PIRSR600823-3"/>
    </source>
</evidence>
<keyword evidence="18" id="KW-0376">Hydrogen peroxide</keyword>
<dbReference type="GO" id="GO:0140825">
    <property type="term" value="F:lactoperoxidase activity"/>
    <property type="evidence" value="ECO:0007669"/>
    <property type="project" value="UniProtKB-EC"/>
</dbReference>
<evidence type="ECO:0000256" key="19">
    <source>
        <dbReference type="SAM" id="MobiDB-lite"/>
    </source>
</evidence>
<dbReference type="GO" id="GO:0046872">
    <property type="term" value="F:metal ion binding"/>
    <property type="evidence" value="ECO:0007669"/>
    <property type="project" value="UniProtKB-UniRule"/>
</dbReference>
<evidence type="ECO:0000256" key="14">
    <source>
        <dbReference type="PIRSR" id="PIRSR600823-2"/>
    </source>
</evidence>
<keyword evidence="7 15" id="KW-0479">Metal-binding</keyword>
<evidence type="ECO:0000256" key="12">
    <source>
        <dbReference type="ARBA" id="ARBA00023180"/>
    </source>
</evidence>
<dbReference type="EMBL" id="JACGWL010000003">
    <property type="protein sequence ID" value="KAK4406789.1"/>
    <property type="molecule type" value="Genomic_DNA"/>
</dbReference>
<feature type="domain" description="Plant heme peroxidase family profile" evidence="21">
    <location>
        <begin position="59"/>
        <end position="363"/>
    </location>
</feature>
<dbReference type="GO" id="GO:0042744">
    <property type="term" value="P:hydrogen peroxide catabolic process"/>
    <property type="evidence" value="ECO:0007669"/>
    <property type="project" value="UniProtKB-KW"/>
</dbReference>
<feature type="binding site" evidence="15">
    <location>
        <position position="106"/>
    </location>
    <ligand>
        <name>Ca(2+)</name>
        <dbReference type="ChEBI" id="CHEBI:29108"/>
        <label>1</label>
    </ligand>
</feature>
<feature type="binding site" evidence="15">
    <location>
        <position position="283"/>
    </location>
    <ligand>
        <name>Ca(2+)</name>
        <dbReference type="ChEBI" id="CHEBI:29108"/>
        <label>2</label>
    </ligand>
</feature>
<feature type="binding site" evidence="15">
    <location>
        <position position="122"/>
    </location>
    <ligand>
        <name>Ca(2+)</name>
        <dbReference type="ChEBI" id="CHEBI:29108"/>
        <label>1</label>
    </ligand>
</feature>
<reference evidence="22" key="1">
    <citation type="submission" date="2020-06" db="EMBL/GenBank/DDBJ databases">
        <authorList>
            <person name="Li T."/>
            <person name="Hu X."/>
            <person name="Zhang T."/>
            <person name="Song X."/>
            <person name="Zhang H."/>
            <person name="Dai N."/>
            <person name="Sheng W."/>
            <person name="Hou X."/>
            <person name="Wei L."/>
        </authorList>
    </citation>
    <scope>NUCLEOTIDE SEQUENCE</scope>
    <source>
        <strain evidence="22">K16</strain>
        <tissue evidence="22">Leaf</tissue>
    </source>
</reference>
<feature type="disulfide bond" evidence="17">
    <location>
        <begin position="69"/>
        <end position="149"/>
    </location>
</feature>
<evidence type="ECO:0000256" key="3">
    <source>
        <dbReference type="ARBA" id="ARBA00006873"/>
    </source>
</evidence>
<dbReference type="AlphaFoldDB" id="A0AAE2C2M1"/>
<dbReference type="InterPro" id="IPR000823">
    <property type="entry name" value="Peroxidase_pln"/>
</dbReference>
<proteinExistence type="inferred from homology"/>
<dbReference type="Gene3D" id="1.10.520.10">
    <property type="match status" value="1"/>
</dbReference>
<dbReference type="GO" id="GO:0006979">
    <property type="term" value="P:response to oxidative stress"/>
    <property type="evidence" value="ECO:0007669"/>
    <property type="project" value="UniProtKB-UniRule"/>
</dbReference>
<dbReference type="PRINTS" id="PR00458">
    <property type="entry name" value="PEROXIDASE"/>
</dbReference>
<feature type="binding site" evidence="15">
    <location>
        <position position="286"/>
    </location>
    <ligand>
        <name>Ca(2+)</name>
        <dbReference type="ChEBI" id="CHEBI:29108"/>
        <label>2</label>
    </ligand>
</feature>
<protein>
    <recommendedName>
        <fullName evidence="4 18">Peroxidase</fullName>
        <ecNumber evidence="4 18">1.11.1.7</ecNumber>
    </recommendedName>
</protein>
<evidence type="ECO:0000259" key="21">
    <source>
        <dbReference type="PROSITE" id="PS50873"/>
    </source>
</evidence>
<dbReference type="InterPro" id="IPR019794">
    <property type="entry name" value="Peroxidases_AS"/>
</dbReference>
<evidence type="ECO:0000256" key="1">
    <source>
        <dbReference type="ARBA" id="ARBA00000189"/>
    </source>
</evidence>
<evidence type="ECO:0000256" key="16">
    <source>
        <dbReference type="PIRSR" id="PIRSR600823-4"/>
    </source>
</evidence>
<name>A0AAE2C2M1_9LAMI</name>
<feature type="binding site" evidence="15">
    <location>
        <position position="104"/>
    </location>
    <ligand>
        <name>Ca(2+)</name>
        <dbReference type="ChEBI" id="CHEBI:29108"/>
        <label>1</label>
    </ligand>
</feature>
<dbReference type="Pfam" id="PF00141">
    <property type="entry name" value="peroxidase"/>
    <property type="match status" value="1"/>
</dbReference>
<feature type="binding site" evidence="14">
    <location>
        <position position="197"/>
    </location>
    <ligand>
        <name>substrate</name>
    </ligand>
</feature>
<sequence>MCIYIYRRNVDSSLHLLCLNSVLISYIKMASRVLKLSSSVFFLILFLFVSEFATVSLASLRVGYYKNSCPSAEAIVKKVVEKAVSRNPGLGAGLIRMHFHDCFVRGCDASVLLDSTPGRRSEKEHPANNPSLRGFEVIDEAKAELESACPRTVSCADIIAFAARDSAYRLGNINYMVPSGRRDGRISLEDDVTANLPPPSFNAAQLEQNFARKGLSMEEMVTLSGAHSIGVSHCSSFSNRLYSFNSTHPQDPSLDPNLARELRKSCPRPDGDAGNSDPVVPLDFATPNRLDNRYYLNLKSGRGLLTSDQTLLSSGKSGWMVRRNAKHGASWAGKFADAMVKMGYIDVLTGNQGEIRMNCRFVN</sequence>
<feature type="disulfide bond" evidence="17">
    <location>
        <begin position="234"/>
        <end position="266"/>
    </location>
</feature>
<feature type="disulfide bond" evidence="17">
    <location>
        <begin position="102"/>
        <end position="107"/>
    </location>
</feature>
<feature type="active site" description="Proton acceptor" evidence="13">
    <location>
        <position position="100"/>
    </location>
</feature>
<organism evidence="22 23">
    <name type="scientific">Sesamum angolense</name>
    <dbReference type="NCBI Taxonomy" id="2727404"/>
    <lineage>
        <taxon>Eukaryota</taxon>
        <taxon>Viridiplantae</taxon>
        <taxon>Streptophyta</taxon>
        <taxon>Embryophyta</taxon>
        <taxon>Tracheophyta</taxon>
        <taxon>Spermatophyta</taxon>
        <taxon>Magnoliopsida</taxon>
        <taxon>eudicotyledons</taxon>
        <taxon>Gunneridae</taxon>
        <taxon>Pentapetalae</taxon>
        <taxon>asterids</taxon>
        <taxon>lamiids</taxon>
        <taxon>Lamiales</taxon>
        <taxon>Pedaliaceae</taxon>
        <taxon>Sesamum</taxon>
    </lineage>
</organism>
<dbReference type="GO" id="GO:0020037">
    <property type="term" value="F:heme binding"/>
    <property type="evidence" value="ECO:0007669"/>
    <property type="project" value="UniProtKB-UniRule"/>
</dbReference>
<dbReference type="CDD" id="cd00693">
    <property type="entry name" value="secretory_peroxidase"/>
    <property type="match status" value="1"/>
</dbReference>
<dbReference type="PROSITE" id="PS50873">
    <property type="entry name" value="PEROXIDASE_4"/>
    <property type="match status" value="1"/>
</dbReference>
<evidence type="ECO:0000256" key="9">
    <source>
        <dbReference type="ARBA" id="ARBA00023002"/>
    </source>
</evidence>
<feature type="binding site" description="axial binding residue" evidence="15">
    <location>
        <position position="227"/>
    </location>
    <ligand>
        <name>heme b</name>
        <dbReference type="ChEBI" id="CHEBI:60344"/>
    </ligand>
    <ligandPart>
        <name>Fe</name>
        <dbReference type="ChEBI" id="CHEBI:18248"/>
    </ligandPart>
</feature>
<dbReference type="Gene3D" id="1.10.420.10">
    <property type="entry name" value="Peroxidase, domain 2"/>
    <property type="match status" value="1"/>
</dbReference>
<evidence type="ECO:0000256" key="20">
    <source>
        <dbReference type="SAM" id="Phobius"/>
    </source>
</evidence>
<comment type="cofactor">
    <cofactor evidence="15 18">
        <name>Ca(2+)</name>
        <dbReference type="ChEBI" id="CHEBI:29108"/>
    </cofactor>
    <text evidence="15 18">Binds 2 calcium ions per subunit.</text>
</comment>
<keyword evidence="20" id="KW-1133">Transmembrane helix</keyword>
<evidence type="ECO:0000313" key="23">
    <source>
        <dbReference type="Proteomes" id="UP001289374"/>
    </source>
</evidence>
<dbReference type="FunFam" id="1.10.520.10:FF:000001">
    <property type="entry name" value="Peroxidase"/>
    <property type="match status" value="1"/>
</dbReference>
<feature type="binding site" evidence="15">
    <location>
        <position position="110"/>
    </location>
    <ligand>
        <name>Ca(2+)</name>
        <dbReference type="ChEBI" id="CHEBI:29108"/>
        <label>1</label>
    </ligand>
</feature>
<keyword evidence="23" id="KW-1185">Reference proteome</keyword>
<keyword evidence="9 18" id="KW-0560">Oxidoreductase</keyword>